<dbReference type="Proteomes" id="UP000266152">
    <property type="component" value="Unassembled WGS sequence"/>
</dbReference>
<gene>
    <name evidence="2" type="ORF">FSPOR_10688</name>
</gene>
<reference evidence="2 3" key="1">
    <citation type="journal article" date="2018" name="PLoS Pathog.">
        <title>Evolution of structural diversity of trichothecenes, a family of toxins produced by plant pathogenic and entomopathogenic fungi.</title>
        <authorList>
            <person name="Proctor R.H."/>
            <person name="McCormick S.P."/>
            <person name="Kim H.S."/>
            <person name="Cardoza R.E."/>
            <person name="Stanley A.M."/>
            <person name="Lindo L."/>
            <person name="Kelly A."/>
            <person name="Brown D.W."/>
            <person name="Lee T."/>
            <person name="Vaughan M.M."/>
            <person name="Alexander N.J."/>
            <person name="Busman M."/>
            <person name="Gutierrez S."/>
        </authorList>
    </citation>
    <scope>NUCLEOTIDE SEQUENCE [LARGE SCALE GENOMIC DNA]</scope>
    <source>
        <strain evidence="2 3">NRRL 3299</strain>
    </source>
</reference>
<organism evidence="2 3">
    <name type="scientific">Fusarium sporotrichioides</name>
    <dbReference type="NCBI Taxonomy" id="5514"/>
    <lineage>
        <taxon>Eukaryota</taxon>
        <taxon>Fungi</taxon>
        <taxon>Dikarya</taxon>
        <taxon>Ascomycota</taxon>
        <taxon>Pezizomycotina</taxon>
        <taxon>Sordariomycetes</taxon>
        <taxon>Hypocreomycetidae</taxon>
        <taxon>Hypocreales</taxon>
        <taxon>Nectriaceae</taxon>
        <taxon>Fusarium</taxon>
    </lineage>
</organism>
<feature type="compositionally biased region" description="Polar residues" evidence="1">
    <location>
        <begin position="19"/>
        <end position="29"/>
    </location>
</feature>
<name>A0A395RJS9_FUSSP</name>
<feature type="region of interest" description="Disordered" evidence="1">
    <location>
        <begin position="54"/>
        <end position="79"/>
    </location>
</feature>
<protein>
    <submittedName>
        <fullName evidence="2">Uncharacterized protein</fullName>
    </submittedName>
</protein>
<evidence type="ECO:0000256" key="1">
    <source>
        <dbReference type="SAM" id="MobiDB-lite"/>
    </source>
</evidence>
<dbReference type="EMBL" id="PXOF01000189">
    <property type="protein sequence ID" value="RGP60356.1"/>
    <property type="molecule type" value="Genomic_DNA"/>
</dbReference>
<evidence type="ECO:0000313" key="3">
    <source>
        <dbReference type="Proteomes" id="UP000266152"/>
    </source>
</evidence>
<sequence length="169" mass="18817">MPVSLPPSSERMRIGAPRRQQSQKHSTQPRLPVGDELKSHHGADCMLEIGLVADDDPDKNKYTAKGLSRSKARQREQQLRGVLERDNKVSRAYIKMTDSFQPQAKIFVGDIALPKTAKARDDHISQAIKFYAADNKEEEPKQNVTKAPSQAAKLTIPGPIVVTYLDTSK</sequence>
<comment type="caution">
    <text evidence="2">The sequence shown here is derived from an EMBL/GenBank/DDBJ whole genome shotgun (WGS) entry which is preliminary data.</text>
</comment>
<keyword evidence="3" id="KW-1185">Reference proteome</keyword>
<accession>A0A395RJS9</accession>
<evidence type="ECO:0000313" key="2">
    <source>
        <dbReference type="EMBL" id="RGP60356.1"/>
    </source>
</evidence>
<feature type="region of interest" description="Disordered" evidence="1">
    <location>
        <begin position="1"/>
        <end position="39"/>
    </location>
</feature>
<proteinExistence type="predicted"/>
<dbReference type="AlphaFoldDB" id="A0A395RJS9"/>